<accession>A0A3Q7EZ39</accession>
<keyword evidence="2" id="KW-1185">Reference proteome</keyword>
<organism evidence="1">
    <name type="scientific">Solanum lycopersicum</name>
    <name type="common">Tomato</name>
    <name type="synonym">Lycopersicon esculentum</name>
    <dbReference type="NCBI Taxonomy" id="4081"/>
    <lineage>
        <taxon>Eukaryota</taxon>
        <taxon>Viridiplantae</taxon>
        <taxon>Streptophyta</taxon>
        <taxon>Embryophyta</taxon>
        <taxon>Tracheophyta</taxon>
        <taxon>Spermatophyta</taxon>
        <taxon>Magnoliopsida</taxon>
        <taxon>eudicotyledons</taxon>
        <taxon>Gunneridae</taxon>
        <taxon>Pentapetalae</taxon>
        <taxon>asterids</taxon>
        <taxon>lamiids</taxon>
        <taxon>Solanales</taxon>
        <taxon>Solanaceae</taxon>
        <taxon>Solanoideae</taxon>
        <taxon>Solaneae</taxon>
        <taxon>Solanum</taxon>
        <taxon>Solanum subgen. Lycopersicon</taxon>
    </lineage>
</organism>
<evidence type="ECO:0000313" key="1">
    <source>
        <dbReference type="EnsemblPlants" id="Solyc01g066283.1.1"/>
    </source>
</evidence>
<dbReference type="STRING" id="4081.A0A3Q7EZ39"/>
<name>A0A3Q7EZ39_SOLLC</name>
<dbReference type="EnsemblPlants" id="Solyc01g066283.1.1">
    <property type="protein sequence ID" value="Solyc01g066283.1.1"/>
    <property type="gene ID" value="Solyc01g066283.1"/>
</dbReference>
<dbReference type="PANTHER" id="PTHR11439">
    <property type="entry name" value="GAG-POL-RELATED RETROTRANSPOSON"/>
    <property type="match status" value="1"/>
</dbReference>
<reference evidence="1" key="2">
    <citation type="submission" date="2019-01" db="UniProtKB">
        <authorList>
            <consortium name="EnsemblPlants"/>
        </authorList>
    </citation>
    <scope>IDENTIFICATION</scope>
    <source>
        <strain evidence="1">cv. Heinz 1706</strain>
    </source>
</reference>
<protein>
    <recommendedName>
        <fullName evidence="3">Reverse transcriptase Ty1/copia-type domain-containing protein</fullName>
    </recommendedName>
</protein>
<dbReference type="AlphaFoldDB" id="A0A3Q7EZ39"/>
<evidence type="ECO:0000313" key="2">
    <source>
        <dbReference type="Proteomes" id="UP000004994"/>
    </source>
</evidence>
<dbReference type="InParanoid" id="A0A3Q7EZ39"/>
<dbReference type="PANTHER" id="PTHR11439:SF517">
    <property type="entry name" value="CYSTEINE-RICH RLK (RECEPTOR-LIKE PROTEIN KINASE) 8"/>
    <property type="match status" value="1"/>
</dbReference>
<sequence>MAQPKDYVNYDFPIVFHDVHSSVVMIFSLLGITQPRSHIYILEIFLDVDMVDCKDMTTPMCSSSPPKAGDGSPLADTTLYQHTLVNKLSQFLQSLILEHYKELNKASSTSSLQISRHSDNNLYMYADVNWAGDSCARISISGYILIFGPNPIFWSSRKQQSRKDIFFAVEVVCRFMKDPTSTHLIVAKRILSYLKGTIDLGLIYSSSNDFNLVRYCDSDYMGDVDARKNTFSFVFFLGGCLIS</sequence>
<proteinExistence type="predicted"/>
<dbReference type="Proteomes" id="UP000004994">
    <property type="component" value="Chromosome 1"/>
</dbReference>
<reference evidence="1" key="1">
    <citation type="journal article" date="2012" name="Nature">
        <title>The tomato genome sequence provides insights into fleshy fruit evolution.</title>
        <authorList>
            <consortium name="Tomato Genome Consortium"/>
        </authorList>
    </citation>
    <scope>NUCLEOTIDE SEQUENCE [LARGE SCALE GENOMIC DNA]</scope>
    <source>
        <strain evidence="1">cv. Heinz 1706</strain>
    </source>
</reference>
<dbReference type="Gramene" id="Solyc01g066283.1.1">
    <property type="protein sequence ID" value="Solyc01g066283.1.1"/>
    <property type="gene ID" value="Solyc01g066283.1"/>
</dbReference>
<evidence type="ECO:0008006" key="3">
    <source>
        <dbReference type="Google" id="ProtNLM"/>
    </source>
</evidence>